<dbReference type="Proteomes" id="UP000255467">
    <property type="component" value="Unassembled WGS sequence"/>
</dbReference>
<evidence type="ECO:0000256" key="1">
    <source>
        <dbReference type="SAM" id="Phobius"/>
    </source>
</evidence>
<evidence type="ECO:0000313" key="2">
    <source>
        <dbReference type="EMBL" id="SUA74347.1"/>
    </source>
</evidence>
<evidence type="ECO:0000313" key="3">
    <source>
        <dbReference type="Proteomes" id="UP000255467"/>
    </source>
</evidence>
<gene>
    <name evidence="2" type="ORF">NCTC1934_01539</name>
</gene>
<dbReference type="RefSeq" id="WP_039818162.1">
    <property type="nucleotide sequence ID" value="NZ_UGRY01000002.1"/>
</dbReference>
<name>A0A378YD55_9NOCA</name>
<keyword evidence="1" id="KW-1133">Transmembrane helix</keyword>
<feature type="transmembrane region" description="Helical" evidence="1">
    <location>
        <begin position="76"/>
        <end position="97"/>
    </location>
</feature>
<keyword evidence="3" id="KW-1185">Reference proteome</keyword>
<sequence>MSATRSDSDATESTARQPLRRKDLLLATAVYAVGVLVALFWAYDLFGKAFDLIRNRCTAQRDFSVQCTVIRPPAQALVGFVIAGGGITLALGCALVLAAVSAVTRRSAWLWPAIALPVIVISGAVGHFLVGGAVG</sequence>
<accession>A0A378YD55</accession>
<keyword evidence="1" id="KW-0812">Transmembrane</keyword>
<feature type="transmembrane region" description="Helical" evidence="1">
    <location>
        <begin position="109"/>
        <end position="130"/>
    </location>
</feature>
<dbReference type="AlphaFoldDB" id="A0A378YD55"/>
<reference evidence="2 3" key="1">
    <citation type="submission" date="2018-06" db="EMBL/GenBank/DDBJ databases">
        <authorList>
            <consortium name="Pathogen Informatics"/>
            <person name="Doyle S."/>
        </authorList>
    </citation>
    <scope>NUCLEOTIDE SEQUENCE [LARGE SCALE GENOMIC DNA]</scope>
    <source>
        <strain evidence="2 3">NCTC1934</strain>
    </source>
</reference>
<organism evidence="2 3">
    <name type="scientific">Nocardia otitidiscaviarum</name>
    <dbReference type="NCBI Taxonomy" id="1823"/>
    <lineage>
        <taxon>Bacteria</taxon>
        <taxon>Bacillati</taxon>
        <taxon>Actinomycetota</taxon>
        <taxon>Actinomycetes</taxon>
        <taxon>Mycobacteriales</taxon>
        <taxon>Nocardiaceae</taxon>
        <taxon>Nocardia</taxon>
    </lineage>
</organism>
<proteinExistence type="predicted"/>
<keyword evidence="2" id="KW-0762">Sugar transport</keyword>
<keyword evidence="2" id="KW-0813">Transport</keyword>
<dbReference type="EMBL" id="UGRY01000002">
    <property type="protein sequence ID" value="SUA74347.1"/>
    <property type="molecule type" value="Genomic_DNA"/>
</dbReference>
<keyword evidence="1" id="KW-0472">Membrane</keyword>
<feature type="transmembrane region" description="Helical" evidence="1">
    <location>
        <begin position="24"/>
        <end position="43"/>
    </location>
</feature>
<protein>
    <submittedName>
        <fullName evidence="2">Predicted ABC-type sugar transport system, permease component</fullName>
    </submittedName>
</protein>